<evidence type="ECO:0000256" key="1">
    <source>
        <dbReference type="SAM" id="MobiDB-lite"/>
    </source>
</evidence>
<feature type="region of interest" description="Disordered" evidence="1">
    <location>
        <begin position="827"/>
        <end position="855"/>
    </location>
</feature>
<evidence type="ECO:0000313" key="3">
    <source>
        <dbReference type="EMBL" id="KAK6588908.1"/>
    </source>
</evidence>
<keyword evidence="4" id="KW-1185">Reference proteome</keyword>
<dbReference type="Proteomes" id="UP001311799">
    <property type="component" value="Unassembled WGS sequence"/>
</dbReference>
<evidence type="ECO:0000313" key="4">
    <source>
        <dbReference type="Proteomes" id="UP001311799"/>
    </source>
</evidence>
<dbReference type="Pfam" id="PF11976">
    <property type="entry name" value="Rad60-SLD"/>
    <property type="match status" value="1"/>
</dbReference>
<proteinExistence type="predicted"/>
<dbReference type="PROSITE" id="PS50053">
    <property type="entry name" value="UBIQUITIN_2"/>
    <property type="match status" value="1"/>
</dbReference>
<feature type="compositionally biased region" description="Acidic residues" evidence="1">
    <location>
        <begin position="827"/>
        <end position="852"/>
    </location>
</feature>
<name>A0AAV9XVY0_9CRYT</name>
<dbReference type="Gene3D" id="3.10.20.90">
    <property type="entry name" value="Phosphatidylinositol 3-kinase Catalytic Subunit, Chain A, domain 1"/>
    <property type="match status" value="1"/>
</dbReference>
<gene>
    <name evidence="3" type="ORF">RS030_2313</name>
</gene>
<dbReference type="EMBL" id="JAWDEY010000022">
    <property type="protein sequence ID" value="KAK6588908.1"/>
    <property type="molecule type" value="Genomic_DNA"/>
</dbReference>
<reference evidence="3 4" key="1">
    <citation type="submission" date="2023-10" db="EMBL/GenBank/DDBJ databases">
        <title>Comparative genomics analysis reveals potential genetic determinants of host preference in Cryptosporidium xiaoi.</title>
        <authorList>
            <person name="Xiao L."/>
            <person name="Li J."/>
        </authorList>
    </citation>
    <scope>NUCLEOTIDE SEQUENCE [LARGE SCALE GENOMIC DNA]</scope>
    <source>
        <strain evidence="3 4">52996</strain>
    </source>
</reference>
<sequence length="1070" mass="121680">MSLRNKSDFEDWEFFVDQNVTLEGIKNGHFCMKVPDCLKLSRITPEDSLNSKHSVMYSPFDIRELTIYCGEKEEMYVSGILWVLFKKLLSVVGVFEYIMMENNEACLSDVKKRRVEKTTKEKGNDYNINDYSGSNNDNDNINVGNIKKDLFETLVAESGENNFYPTFNWYKCNAVTASSHSLPLSTPLNWLSCSDIEHVLHDGIDTFYLHDLFYVCLPLKLKHSCIHEDKEKVGINPNPHKELIIILTEKFGEFCNHLIRFKGLETAKSGVLELVDHEKWDNCYPTKSLRLGLFMSMKISSLHLYKYNSRIFPTPFFLRNVLHGGPIKGGKTCCSCYYSWIRLVGNDELNNENSGLTSVLSEDEMKIVALEAKSRIFLSGLYSKNLKHFDMQRVVSNIPNNDGRMNALEIKNLSMQSIGYIGKISWPGKTSKGVLNPEFLVGIAKQGYIVIGVNKIKEMEICNELESKEAENWSQGGEILFPPKENSLCLFEDNIEKYYMHKFKPNNHRSYGICSGMYGRDFNNSNNTSECKIKCDITNGNTIFIKLCSKYTTVPYFSSKNILKMDDTLIYGNSALGISKNRKNPDRDISIHLLSKISSYLTLREFAVFRSVCKTHCCRTIFNNYVQNLCLFEDDLCLSTLGQLYPFLSKGRVINLTNIIDPDQGEKGCGLGESSFIDPTLLPVITYYSSKITPISIQCLSAYTQKAKKMIFTHHSSANLAKIVSRASGRKPETVVITPDFNFSSQNDDYNDDYLFNVAGIDGSFPSNQALAEAAENIINQRNVNMMRDNVNFNYNAGFGFMQQNSIFDGGFYNHLPDNTNRIREDVEENEDELEDNEEEEEDNNDEGEENDLQQNDQSLDSQISANLIDADISPIPNLIEIHIIGNFGPNNSVPSNLFRIPITSPFRKLIRYFRDVSSIKEGIVDLYVNRYGVRERLIPDLSPVDYGIVKGPVVFFASGNKTLQYSQKIWISLFLVGSKNFPYLPKLRFNASMSTPFSRLAESYSRNVNIPVSDIIIVYKGTEINFNLSPSDYNVSENDVIEVLLRTRLNSALGNNFHSNNIGRNSMIQ</sequence>
<comment type="caution">
    <text evidence="3">The sequence shown here is derived from an EMBL/GenBank/DDBJ whole genome shotgun (WGS) entry which is preliminary data.</text>
</comment>
<feature type="domain" description="Ubiquitin-like" evidence="2">
    <location>
        <begin position="972"/>
        <end position="1049"/>
    </location>
</feature>
<dbReference type="InterPro" id="IPR022617">
    <property type="entry name" value="Rad60/SUMO-like_dom"/>
</dbReference>
<protein>
    <submittedName>
        <fullName evidence="3">Ubiquitin domain at the C-terminus</fullName>
    </submittedName>
</protein>
<dbReference type="CDD" id="cd01763">
    <property type="entry name" value="Ubl_SUMO_like"/>
    <property type="match status" value="1"/>
</dbReference>
<dbReference type="AlphaFoldDB" id="A0AAV9XVY0"/>
<organism evidence="3 4">
    <name type="scientific">Cryptosporidium xiaoi</name>
    <dbReference type="NCBI Taxonomy" id="659607"/>
    <lineage>
        <taxon>Eukaryota</taxon>
        <taxon>Sar</taxon>
        <taxon>Alveolata</taxon>
        <taxon>Apicomplexa</taxon>
        <taxon>Conoidasida</taxon>
        <taxon>Coccidia</taxon>
        <taxon>Eucoccidiorida</taxon>
        <taxon>Eimeriorina</taxon>
        <taxon>Cryptosporidiidae</taxon>
        <taxon>Cryptosporidium</taxon>
    </lineage>
</organism>
<dbReference type="InterPro" id="IPR029071">
    <property type="entry name" value="Ubiquitin-like_domsf"/>
</dbReference>
<dbReference type="SUPFAM" id="SSF54236">
    <property type="entry name" value="Ubiquitin-like"/>
    <property type="match status" value="1"/>
</dbReference>
<dbReference type="InterPro" id="IPR000626">
    <property type="entry name" value="Ubiquitin-like_dom"/>
</dbReference>
<evidence type="ECO:0000259" key="2">
    <source>
        <dbReference type="PROSITE" id="PS50053"/>
    </source>
</evidence>
<accession>A0AAV9XVY0</accession>